<evidence type="ECO:0000256" key="2">
    <source>
        <dbReference type="ARBA" id="ARBA00010979"/>
    </source>
</evidence>
<dbReference type="InterPro" id="IPR007146">
    <property type="entry name" value="Sas10/Utp3/C1D"/>
</dbReference>
<evidence type="ECO:0000256" key="6">
    <source>
        <dbReference type="SAM" id="MobiDB-lite"/>
    </source>
</evidence>
<dbReference type="PANTHER" id="PTHR13237:SF8">
    <property type="entry name" value="SOMETHING ABOUT SILENCING PROTEIN 10"/>
    <property type="match status" value="1"/>
</dbReference>
<keyword evidence="9" id="KW-1185">Reference proteome</keyword>
<feature type="region of interest" description="Disordered" evidence="6">
    <location>
        <begin position="379"/>
        <end position="401"/>
    </location>
</feature>
<dbReference type="EMBL" id="KK914256">
    <property type="protein sequence ID" value="KDP44257.1"/>
    <property type="molecule type" value="Genomic_DNA"/>
</dbReference>
<dbReference type="Pfam" id="PF04000">
    <property type="entry name" value="Sas10_Utp3"/>
    <property type="match status" value="1"/>
</dbReference>
<feature type="compositionally biased region" description="Acidic residues" evidence="6">
    <location>
        <begin position="48"/>
        <end position="101"/>
    </location>
</feature>
<comment type="subcellular location">
    <subcellularLocation>
        <location evidence="1">Nucleus</location>
    </subcellularLocation>
</comment>
<feature type="compositionally biased region" description="Basic residues" evidence="6">
    <location>
        <begin position="626"/>
        <end position="662"/>
    </location>
</feature>
<dbReference type="PANTHER" id="PTHR13237">
    <property type="entry name" value="SOMETHING ABOUT SILENCING PROTEIN 10-RELATED"/>
    <property type="match status" value="1"/>
</dbReference>
<sequence length="684" mass="77477">MAKRGRHQTKVDNRNHKRISRGEYVDPQDMDDDIDTFHKQRDIIPLDINDDSEEESIEDEEEPVLDYEDINDDDDDDDDDDGEDAGDDEDGDDDDDDDEDEKGLAAKIRRQRKYIREKFGALDDEIDGDEEEKEENKEIWGGKKGQYYGGREYEMESSDDEAYKEEEEEILRIQRKKAGFFKAEDYGLENVGEDETDKELTLKETSVKGSLIQEVMDNVDTFEELKKKLNSLSREEKMNVVYSSAPELIGLLSELNDALEQLESRVNPLLAKVNMAGVTLKGGKRYLEVQQLLLLAYCQAITFYLLLKSEGQSVRDHPVIARLVEIKGLLDKMKQLDGNLSSQLEEMLNENHEAEAGENKVTENAATASISVSVGKGHNSSLATAEADAQEPAEPSGTSELLKAEFSRERENKEKKHKHKTDQVGVQSMEMLKVRAALEEKLKQKGVFSSIAPKLDKARKHPKSVNGQLETHDDFDDDALHIERGNHGLSNGQTSLLGLSKLSQLVSVKQNKSKVISGDDDLPKRDDIGERRRKHELRVLTSAGVKSEDDAEHEPGTPESYEASDMEEDGDEEVSEDEFYKEIQLKKEAKDAAKAKNYTRTSAVPSLPETVDGKRQITRQIEKNRGLTRPRRKDMKNPRKKYRTKHDKQKKRRQGQVQKIKKPTGSYGGETTGINASISRSVRF</sequence>
<name>A0A067L795_JATCU</name>
<reference evidence="8 9" key="1">
    <citation type="journal article" date="2014" name="PLoS ONE">
        <title>Global Analysis of Gene Expression Profiles in Physic Nut (Jatropha curcas L.) Seedlings Exposed to Salt Stress.</title>
        <authorList>
            <person name="Zhang L."/>
            <person name="Zhang C."/>
            <person name="Wu P."/>
            <person name="Chen Y."/>
            <person name="Li M."/>
            <person name="Jiang H."/>
            <person name="Wu G."/>
        </authorList>
    </citation>
    <scope>NUCLEOTIDE SEQUENCE [LARGE SCALE GENOMIC DNA]</scope>
    <source>
        <strain evidence="9">cv. GZQX0401</strain>
        <tissue evidence="8">Young leaves</tissue>
    </source>
</reference>
<gene>
    <name evidence="8" type="ORF">JCGZ_05724</name>
</gene>
<feature type="compositionally biased region" description="Basic and acidic residues" evidence="6">
    <location>
        <begin position="611"/>
        <end position="625"/>
    </location>
</feature>
<evidence type="ECO:0000256" key="3">
    <source>
        <dbReference type="ARBA" id="ARBA00022553"/>
    </source>
</evidence>
<accession>A0A067L795</accession>
<evidence type="ECO:0000313" key="9">
    <source>
        <dbReference type="Proteomes" id="UP000027138"/>
    </source>
</evidence>
<feature type="region of interest" description="Disordered" evidence="6">
    <location>
        <begin position="510"/>
        <end position="684"/>
    </location>
</feature>
<dbReference type="GO" id="GO:0000462">
    <property type="term" value="P:maturation of SSU-rRNA from tricistronic rRNA transcript (SSU-rRNA, 5.8S rRNA, LSU-rRNA)"/>
    <property type="evidence" value="ECO:0007669"/>
    <property type="project" value="TreeGrafter"/>
</dbReference>
<feature type="coiled-coil region" evidence="5">
    <location>
        <begin position="212"/>
        <end position="272"/>
    </location>
</feature>
<dbReference type="InterPro" id="IPR018972">
    <property type="entry name" value="Sas10_C_dom"/>
</dbReference>
<dbReference type="AlphaFoldDB" id="A0A067L795"/>
<feature type="compositionally biased region" description="Acidic residues" evidence="6">
    <location>
        <begin position="562"/>
        <end position="577"/>
    </location>
</feature>
<dbReference type="GO" id="GO:0032040">
    <property type="term" value="C:small-subunit processome"/>
    <property type="evidence" value="ECO:0007669"/>
    <property type="project" value="TreeGrafter"/>
</dbReference>
<dbReference type="STRING" id="180498.A0A067L795"/>
<protein>
    <recommendedName>
        <fullName evidence="7">Sas10 C-terminal domain-containing protein</fullName>
    </recommendedName>
</protein>
<organism evidence="8 9">
    <name type="scientific">Jatropha curcas</name>
    <name type="common">Barbados nut</name>
    <dbReference type="NCBI Taxonomy" id="180498"/>
    <lineage>
        <taxon>Eukaryota</taxon>
        <taxon>Viridiplantae</taxon>
        <taxon>Streptophyta</taxon>
        <taxon>Embryophyta</taxon>
        <taxon>Tracheophyta</taxon>
        <taxon>Spermatophyta</taxon>
        <taxon>Magnoliopsida</taxon>
        <taxon>eudicotyledons</taxon>
        <taxon>Gunneridae</taxon>
        <taxon>Pentapetalae</taxon>
        <taxon>rosids</taxon>
        <taxon>fabids</taxon>
        <taxon>Malpighiales</taxon>
        <taxon>Euphorbiaceae</taxon>
        <taxon>Crotonoideae</taxon>
        <taxon>Jatropheae</taxon>
        <taxon>Jatropha</taxon>
    </lineage>
</organism>
<keyword evidence="3" id="KW-0597">Phosphoprotein</keyword>
<evidence type="ECO:0000256" key="1">
    <source>
        <dbReference type="ARBA" id="ARBA00004123"/>
    </source>
</evidence>
<feature type="coiled-coil region" evidence="5">
    <location>
        <begin position="326"/>
        <end position="364"/>
    </location>
</feature>
<comment type="similarity">
    <text evidence="2">Belongs to the SAS10 family.</text>
</comment>
<proteinExistence type="inferred from homology"/>
<feature type="compositionally biased region" description="Polar residues" evidence="6">
    <location>
        <begin position="672"/>
        <end position="684"/>
    </location>
</feature>
<feature type="compositionally biased region" description="Basic and acidic residues" evidence="6">
    <location>
        <begin position="35"/>
        <end position="44"/>
    </location>
</feature>
<feature type="compositionally biased region" description="Basic and acidic residues" evidence="6">
    <location>
        <begin position="521"/>
        <end position="530"/>
    </location>
</feature>
<dbReference type="KEGG" id="jcu:105628282"/>
<dbReference type="Proteomes" id="UP000027138">
    <property type="component" value="Unassembled WGS sequence"/>
</dbReference>
<feature type="compositionally biased region" description="Basic and acidic residues" evidence="6">
    <location>
        <begin position="578"/>
        <end position="594"/>
    </location>
</feature>
<evidence type="ECO:0000259" key="7">
    <source>
        <dbReference type="Pfam" id="PF09368"/>
    </source>
</evidence>
<dbReference type="Pfam" id="PF09368">
    <property type="entry name" value="Sas10"/>
    <property type="match status" value="1"/>
</dbReference>
<feature type="region of interest" description="Disordered" evidence="6">
    <location>
        <begin position="1"/>
        <end position="107"/>
    </location>
</feature>
<feature type="domain" description="Sas10 C-terminal" evidence="7">
    <location>
        <begin position="612"/>
        <end position="684"/>
    </location>
</feature>
<dbReference type="OrthoDB" id="1924577at2759"/>
<feature type="compositionally biased region" description="Acidic residues" evidence="6">
    <location>
        <begin position="122"/>
        <end position="133"/>
    </location>
</feature>
<keyword evidence="4" id="KW-0539">Nucleus</keyword>
<feature type="compositionally biased region" description="Basic and acidic residues" evidence="6">
    <location>
        <begin position="9"/>
        <end position="24"/>
    </location>
</feature>
<evidence type="ECO:0000256" key="4">
    <source>
        <dbReference type="ARBA" id="ARBA00023242"/>
    </source>
</evidence>
<evidence type="ECO:0000313" key="8">
    <source>
        <dbReference type="EMBL" id="KDP44257.1"/>
    </source>
</evidence>
<evidence type="ECO:0000256" key="5">
    <source>
        <dbReference type="SAM" id="Coils"/>
    </source>
</evidence>
<feature type="region of interest" description="Disordered" evidence="6">
    <location>
        <begin position="119"/>
        <end position="146"/>
    </location>
</feature>
<keyword evidence="5" id="KW-0175">Coiled coil</keyword>